<accession>A0A0K0FCZ4</accession>
<dbReference type="AlphaFoldDB" id="A0A0K0FCZ4"/>
<proteinExistence type="predicted"/>
<keyword evidence="2" id="KW-1185">Reference proteome</keyword>
<organism evidence="2 3">
    <name type="scientific">Strongyloides venezuelensis</name>
    <name type="common">Threadworm</name>
    <dbReference type="NCBI Taxonomy" id="75913"/>
    <lineage>
        <taxon>Eukaryota</taxon>
        <taxon>Metazoa</taxon>
        <taxon>Ecdysozoa</taxon>
        <taxon>Nematoda</taxon>
        <taxon>Chromadorea</taxon>
        <taxon>Rhabditida</taxon>
        <taxon>Tylenchina</taxon>
        <taxon>Panagrolaimomorpha</taxon>
        <taxon>Strongyloidoidea</taxon>
        <taxon>Strongyloididae</taxon>
        <taxon>Strongyloides</taxon>
    </lineage>
</organism>
<evidence type="ECO:0000313" key="2">
    <source>
        <dbReference type="Proteomes" id="UP000035680"/>
    </source>
</evidence>
<dbReference type="Pfam" id="PF02995">
    <property type="entry name" value="DUF229"/>
    <property type="match status" value="1"/>
</dbReference>
<keyword evidence="1" id="KW-1133">Transmembrane helix</keyword>
<dbReference type="Proteomes" id="UP000035680">
    <property type="component" value="Unassembled WGS sequence"/>
</dbReference>
<reference evidence="3" key="2">
    <citation type="submission" date="2015-08" db="UniProtKB">
        <authorList>
            <consortium name="WormBaseParasite"/>
        </authorList>
    </citation>
    <scope>IDENTIFICATION</scope>
</reference>
<dbReference type="WBParaSite" id="SVE_0671200.1">
    <property type="protein sequence ID" value="SVE_0671200.1"/>
    <property type="gene ID" value="SVE_0671200"/>
</dbReference>
<reference evidence="2" key="1">
    <citation type="submission" date="2014-07" db="EMBL/GenBank/DDBJ databases">
        <authorList>
            <person name="Martin A.A"/>
            <person name="De Silva N."/>
        </authorList>
    </citation>
    <scope>NUCLEOTIDE SEQUENCE</scope>
</reference>
<dbReference type="FunFam" id="3.40.720.10:FF:000017">
    <property type="entry name" value="Predicted protein"/>
    <property type="match status" value="1"/>
</dbReference>
<evidence type="ECO:0000313" key="3">
    <source>
        <dbReference type="WBParaSite" id="SVE_0671200.1"/>
    </source>
</evidence>
<dbReference type="PANTHER" id="PTHR10974:SF1">
    <property type="entry name" value="FI08016P-RELATED"/>
    <property type="match status" value="1"/>
</dbReference>
<dbReference type="InterPro" id="IPR004245">
    <property type="entry name" value="DUF229"/>
</dbReference>
<sequence>MLLIKLRRLYGRFPRTLILFICCTIITTILLLSIFVSKDDNPYSILEYSKIDAKNIKVHLTNSTLTKFDQDKCIIPKLTLWSKQIRKFYEEKDIIDCGKPTKEWILFKDQQLVINEDSYASKNDFYCTITSIILVDDYNIKKNVKTIGKFPFTDFESDFFHLHCYSKIDYNKWNKYFMRAIVNKKTIQKMKKRSEDSLNVHIISYDSLSQMAFRRLLPITTKYFEEVMEGVVLNGYNIVGDGTPQAFIPILTGKTEIELPVTRKSEKNPKYVDEAYDFIWNTFSKNNYVTMYGEDCFNIGTFQYRLMGFKNKPTTHYTRPSFQYTESLFGNDCFGETPQHREWLDYSTSTIEAYNQLNISRFTILHHSAMTHDSTTKGANGDEDLYNNLRYNFEKMNFENDIVILMADHGHRFAKFRQTHQGQLEERLPFIGISLPKKFRNTDKGKLFYKNLKNNQDVLTTPFDFHESFFDILSPPDISILNKEQDTTTRGLSFFRPINNERTCFQADIETHWCTCLQWTNVWNKPLYQSAINETAKIFVNEVNKLLKPEISLCSPIKLDSILESKWLIPNSNMIHYKGALDKDGFIPDTSGKTIISKALLKVKLLTQPNSAIFELTVPFNFDNIEMKINMWTVSHINKYGNDPHCIIDRIFKLAPYCVCWDKVITNHKNM</sequence>
<dbReference type="PANTHER" id="PTHR10974">
    <property type="entry name" value="FI08016P-RELATED"/>
    <property type="match status" value="1"/>
</dbReference>
<dbReference type="STRING" id="75913.A0A0K0FCZ4"/>
<evidence type="ECO:0000256" key="1">
    <source>
        <dbReference type="SAM" id="Phobius"/>
    </source>
</evidence>
<feature type="transmembrane region" description="Helical" evidence="1">
    <location>
        <begin position="16"/>
        <end position="36"/>
    </location>
</feature>
<keyword evidence="1" id="KW-0472">Membrane</keyword>
<protein>
    <submittedName>
        <fullName evidence="3">Uncharacterized protein</fullName>
    </submittedName>
</protein>
<keyword evidence="1" id="KW-0812">Transmembrane</keyword>
<dbReference type="CDD" id="cd16021">
    <property type="entry name" value="ALP_like"/>
    <property type="match status" value="1"/>
</dbReference>
<name>A0A0K0FCZ4_STRVS</name>
<dbReference type="GO" id="GO:0005615">
    <property type="term" value="C:extracellular space"/>
    <property type="evidence" value="ECO:0007669"/>
    <property type="project" value="TreeGrafter"/>
</dbReference>